<dbReference type="EMBL" id="CAFBMS010000003">
    <property type="protein sequence ID" value="CAB4909005.1"/>
    <property type="molecule type" value="Genomic_DNA"/>
</dbReference>
<organism evidence="2">
    <name type="scientific">freshwater metagenome</name>
    <dbReference type="NCBI Taxonomy" id="449393"/>
    <lineage>
        <taxon>unclassified sequences</taxon>
        <taxon>metagenomes</taxon>
        <taxon>ecological metagenomes</taxon>
    </lineage>
</organism>
<feature type="domain" description="N-acetyltransferase" evidence="1">
    <location>
        <begin position="5"/>
        <end position="150"/>
    </location>
</feature>
<dbReference type="GO" id="GO:0016747">
    <property type="term" value="F:acyltransferase activity, transferring groups other than amino-acyl groups"/>
    <property type="evidence" value="ECO:0007669"/>
    <property type="project" value="InterPro"/>
</dbReference>
<dbReference type="PANTHER" id="PTHR41700:SF1">
    <property type="entry name" value="N-ACETYLTRANSFERASE DOMAIN-CONTAINING PROTEIN"/>
    <property type="match status" value="1"/>
</dbReference>
<sequence length="236" mass="26445">MSLNLSIRPLTSLPDQTLGRMIFDQTWARDNGSEITPNLLHAMIHSGAYLSGAFIDGQCIGAAFAFPATTGGLHLHSHMAAVVEKYRDQGIGYALKVDQYKWAKQNNYQEITWTFDPLVARNAKLNLLKLGVDIKAYYPNFYGEMPDAVNSGDETDRVMASWKIVGETPVSRSVITTPEESAVLIAIPRDIVAIRGKDLPENLRWRRKVREEFMDVLARNGKVIGFSENNEYVVQI</sequence>
<accession>A0A6J7GWL6</accession>
<dbReference type="CDD" id="cd04301">
    <property type="entry name" value="NAT_SF"/>
    <property type="match status" value="1"/>
</dbReference>
<gene>
    <name evidence="2" type="ORF">UFOPK3614_00131</name>
</gene>
<reference evidence="2" key="1">
    <citation type="submission" date="2020-05" db="EMBL/GenBank/DDBJ databases">
        <authorList>
            <person name="Chiriac C."/>
            <person name="Salcher M."/>
            <person name="Ghai R."/>
            <person name="Kavagutti S V."/>
        </authorList>
    </citation>
    <scope>NUCLEOTIDE SEQUENCE</scope>
</reference>
<evidence type="ECO:0000259" key="1">
    <source>
        <dbReference type="PROSITE" id="PS51186"/>
    </source>
</evidence>
<dbReference type="PANTHER" id="PTHR41700">
    <property type="entry name" value="GCN5-RELATED N-ACETYLTRANSFERASE"/>
    <property type="match status" value="1"/>
</dbReference>
<proteinExistence type="predicted"/>
<name>A0A6J7GWL6_9ZZZZ</name>
<dbReference type="InterPro" id="IPR016181">
    <property type="entry name" value="Acyl_CoA_acyltransferase"/>
</dbReference>
<evidence type="ECO:0000313" key="2">
    <source>
        <dbReference type="EMBL" id="CAB4909005.1"/>
    </source>
</evidence>
<dbReference type="SUPFAM" id="SSF55729">
    <property type="entry name" value="Acyl-CoA N-acyltransferases (Nat)"/>
    <property type="match status" value="1"/>
</dbReference>
<dbReference type="AlphaFoldDB" id="A0A6J7GWL6"/>
<dbReference type="InterPro" id="IPR038764">
    <property type="entry name" value="GNAT_N_AcTrfase_prd"/>
</dbReference>
<protein>
    <submittedName>
        <fullName evidence="2">Unannotated protein</fullName>
    </submittedName>
</protein>
<dbReference type="PROSITE" id="PS51186">
    <property type="entry name" value="GNAT"/>
    <property type="match status" value="1"/>
</dbReference>
<dbReference type="InterPro" id="IPR000182">
    <property type="entry name" value="GNAT_dom"/>
</dbReference>
<dbReference type="Gene3D" id="3.40.630.30">
    <property type="match status" value="1"/>
</dbReference>
<dbReference type="Pfam" id="PF00583">
    <property type="entry name" value="Acetyltransf_1"/>
    <property type="match status" value="1"/>
</dbReference>